<dbReference type="EMBL" id="CP002385">
    <property type="protein sequence ID" value="ADU01800.1"/>
    <property type="molecule type" value="Genomic_DNA"/>
</dbReference>
<dbReference type="AlphaFoldDB" id="E6TAU8"/>
<evidence type="ECO:0000313" key="1">
    <source>
        <dbReference type="EMBL" id="ADU01800.1"/>
    </source>
</evidence>
<reference evidence="1 2" key="1">
    <citation type="journal article" date="2011" name="Stand. Genomic Sci.">
        <title>Complete genome sequence of Mycobacterium sp. strain (Spyr1) and reclassification to Mycobacterium gilvum Spyr1.</title>
        <authorList>
            <person name="Kallimanis A."/>
            <person name="Karabika E."/>
            <person name="Mavromatis K."/>
            <person name="Lapidus A."/>
            <person name="Labutti K.M."/>
            <person name="Liolios K."/>
            <person name="Ivanova N."/>
            <person name="Goodwin L."/>
            <person name="Woyke T."/>
            <person name="Velentzas A.D."/>
            <person name="Perisynakis A."/>
            <person name="Ouzounis C.C."/>
            <person name="Kyrpides N.C."/>
            <person name="Koukkou A.I."/>
            <person name="Drainas C."/>
        </authorList>
    </citation>
    <scope>NUCLEOTIDE SEQUENCE [LARGE SCALE GENOMIC DNA]</scope>
    <source>
        <strain evidence="2">DSM 45189 / LMG 24558 / Spyr1</strain>
    </source>
</reference>
<name>E6TAU8_MYCSR</name>
<evidence type="ECO:0000313" key="2">
    <source>
        <dbReference type="Proteomes" id="UP000008916"/>
    </source>
</evidence>
<dbReference type="RefSeq" id="WP_013473254.1">
    <property type="nucleotide sequence ID" value="NC_014814.1"/>
</dbReference>
<dbReference type="Proteomes" id="UP000008916">
    <property type="component" value="Chromosome"/>
</dbReference>
<dbReference type="KEGG" id="msp:Mspyr1_52750"/>
<keyword evidence="2" id="KW-1185">Reference proteome</keyword>
<gene>
    <name evidence="1" type="ordered locus">Mspyr1_52750</name>
</gene>
<accession>E6TAU8</accession>
<sequence>MKKRVVVSAEALKAAGRRSTKASAKLAGHEVPEGHIRSPAVDAYIAKVSRSVDAAKESEERKTTDG</sequence>
<protein>
    <submittedName>
        <fullName evidence="1">Uncharacterized protein</fullName>
    </submittedName>
</protein>
<organism evidence="1 2">
    <name type="scientific">Mycolicibacterium gilvum (strain DSM 45189 / LMG 24558 / Spyr1)</name>
    <name type="common">Mycobacterium gilvum</name>
    <dbReference type="NCBI Taxonomy" id="278137"/>
    <lineage>
        <taxon>Bacteria</taxon>
        <taxon>Bacillati</taxon>
        <taxon>Actinomycetota</taxon>
        <taxon>Actinomycetes</taxon>
        <taxon>Mycobacteriales</taxon>
        <taxon>Mycobacteriaceae</taxon>
        <taxon>Mycolicibacterium</taxon>
    </lineage>
</organism>
<proteinExistence type="predicted"/>
<dbReference type="HOGENOM" id="CLU_2826563_0_0_11"/>